<accession>A0ABV0P5W4</accession>
<proteinExistence type="predicted"/>
<feature type="region of interest" description="Disordered" evidence="1">
    <location>
        <begin position="37"/>
        <end position="66"/>
    </location>
</feature>
<evidence type="ECO:0000313" key="3">
    <source>
        <dbReference type="EMBL" id="MEQ2178847.1"/>
    </source>
</evidence>
<feature type="region of interest" description="Disordered" evidence="1">
    <location>
        <begin position="84"/>
        <end position="105"/>
    </location>
</feature>
<evidence type="ECO:0000313" key="4">
    <source>
        <dbReference type="Proteomes" id="UP001476798"/>
    </source>
</evidence>
<evidence type="ECO:0000256" key="1">
    <source>
        <dbReference type="SAM" id="MobiDB-lite"/>
    </source>
</evidence>
<feature type="compositionally biased region" description="Polar residues" evidence="1">
    <location>
        <begin position="37"/>
        <end position="46"/>
    </location>
</feature>
<feature type="compositionally biased region" description="Low complexity" evidence="1">
    <location>
        <begin position="52"/>
        <end position="64"/>
    </location>
</feature>
<protein>
    <recommendedName>
        <fullName evidence="2">Integrase zinc-binding domain-containing protein</fullName>
    </recommendedName>
</protein>
<dbReference type="Gene3D" id="1.10.340.70">
    <property type="match status" value="1"/>
</dbReference>
<reference evidence="3 4" key="1">
    <citation type="submission" date="2021-06" db="EMBL/GenBank/DDBJ databases">
        <authorList>
            <person name="Palmer J.M."/>
        </authorList>
    </citation>
    <scope>NUCLEOTIDE SEQUENCE [LARGE SCALE GENOMIC DNA]</scope>
    <source>
        <strain evidence="3 4">GA_2019</strain>
        <tissue evidence="3">Muscle</tissue>
    </source>
</reference>
<name>A0ABV0P5W4_9TELE</name>
<dbReference type="EMBL" id="JAHRIO010061547">
    <property type="protein sequence ID" value="MEQ2178847.1"/>
    <property type="molecule type" value="Genomic_DNA"/>
</dbReference>
<gene>
    <name evidence="3" type="ORF">GOODEAATRI_018511</name>
</gene>
<comment type="caution">
    <text evidence="3">The sequence shown here is derived from an EMBL/GenBank/DDBJ whole genome shotgun (WGS) entry which is preliminary data.</text>
</comment>
<evidence type="ECO:0000259" key="2">
    <source>
        <dbReference type="Pfam" id="PF17921"/>
    </source>
</evidence>
<dbReference type="Proteomes" id="UP001476798">
    <property type="component" value="Unassembled WGS sequence"/>
</dbReference>
<sequence>MKTFAKDSQEPTLMGAPSFMKVDHKLVWASSGLDTMPLNQTTTNWGRKQVSRQRSQQYSSPSSRLVPWLPPSQTHAICAITRRQTREGCEDPQGSGETLHLGRKPNDTDLATMQDQDPDLHTIRELVASGLLVEALPLAMGETKELRTLRRNLSHPKLEKGLLVYTHNGHGMPRWVVPTDHRGVMLAYTHDSPVGGHRGFKATLHTLQQVAYWPSMAHNTQVYIQDV</sequence>
<feature type="domain" description="Integrase zinc-binding" evidence="2">
    <location>
        <begin position="177"/>
        <end position="225"/>
    </location>
</feature>
<dbReference type="InterPro" id="IPR041588">
    <property type="entry name" value="Integrase_H2C2"/>
</dbReference>
<organism evidence="3 4">
    <name type="scientific">Goodea atripinnis</name>
    <dbReference type="NCBI Taxonomy" id="208336"/>
    <lineage>
        <taxon>Eukaryota</taxon>
        <taxon>Metazoa</taxon>
        <taxon>Chordata</taxon>
        <taxon>Craniata</taxon>
        <taxon>Vertebrata</taxon>
        <taxon>Euteleostomi</taxon>
        <taxon>Actinopterygii</taxon>
        <taxon>Neopterygii</taxon>
        <taxon>Teleostei</taxon>
        <taxon>Neoteleostei</taxon>
        <taxon>Acanthomorphata</taxon>
        <taxon>Ovalentaria</taxon>
        <taxon>Atherinomorphae</taxon>
        <taxon>Cyprinodontiformes</taxon>
        <taxon>Goodeidae</taxon>
        <taxon>Goodea</taxon>
    </lineage>
</organism>
<keyword evidence="4" id="KW-1185">Reference proteome</keyword>
<dbReference type="Pfam" id="PF17921">
    <property type="entry name" value="Integrase_H2C2"/>
    <property type="match status" value="1"/>
</dbReference>